<gene>
    <name evidence="3" type="ORF">GCM10009665_76910</name>
</gene>
<reference evidence="3 4" key="1">
    <citation type="journal article" date="2019" name="Int. J. Syst. Evol. Microbiol.">
        <title>The Global Catalogue of Microorganisms (GCM) 10K type strain sequencing project: providing services to taxonomists for standard genome sequencing and annotation.</title>
        <authorList>
            <consortium name="The Broad Institute Genomics Platform"/>
            <consortium name="The Broad Institute Genome Sequencing Center for Infectious Disease"/>
            <person name="Wu L."/>
            <person name="Ma J."/>
        </authorList>
    </citation>
    <scope>NUCLEOTIDE SEQUENCE [LARGE SCALE GENOMIC DNA]</scope>
    <source>
        <strain evidence="3 4">JCM 13004</strain>
    </source>
</reference>
<comment type="caution">
    <text evidence="3">The sequence shown here is derived from an EMBL/GenBank/DDBJ whole genome shotgun (WGS) entry which is preliminary data.</text>
</comment>
<evidence type="ECO:0000313" key="4">
    <source>
        <dbReference type="Proteomes" id="UP001500037"/>
    </source>
</evidence>
<sequence length="92" mass="8916">MTITTVAPEVTPSFAAPGPAIGVDDVRQVPPPPVGPAEAVEPAEPGAEASGRRRKTLWLALLLVAGLGTVALIVVLGTGVAANAVGGCGGAP</sequence>
<evidence type="ECO:0000313" key="3">
    <source>
        <dbReference type="EMBL" id="GAA1069501.1"/>
    </source>
</evidence>
<proteinExistence type="predicted"/>
<accession>A0ABN1T8W4</accession>
<feature type="transmembrane region" description="Helical" evidence="2">
    <location>
        <begin position="57"/>
        <end position="82"/>
    </location>
</feature>
<evidence type="ECO:0000256" key="2">
    <source>
        <dbReference type="SAM" id="Phobius"/>
    </source>
</evidence>
<dbReference type="EMBL" id="BAAALF010000335">
    <property type="protein sequence ID" value="GAA1069501.1"/>
    <property type="molecule type" value="Genomic_DNA"/>
</dbReference>
<dbReference type="Proteomes" id="UP001500037">
    <property type="component" value="Unassembled WGS sequence"/>
</dbReference>
<keyword evidence="4" id="KW-1185">Reference proteome</keyword>
<protein>
    <submittedName>
        <fullName evidence="3">Uncharacterized protein</fullName>
    </submittedName>
</protein>
<keyword evidence="2" id="KW-1133">Transmembrane helix</keyword>
<feature type="compositionally biased region" description="Low complexity" evidence="1">
    <location>
        <begin position="36"/>
        <end position="49"/>
    </location>
</feature>
<dbReference type="RefSeq" id="WP_344446954.1">
    <property type="nucleotide sequence ID" value="NZ_BAAALF010000335.1"/>
</dbReference>
<feature type="region of interest" description="Disordered" evidence="1">
    <location>
        <begin position="17"/>
        <end position="51"/>
    </location>
</feature>
<evidence type="ECO:0000256" key="1">
    <source>
        <dbReference type="SAM" id="MobiDB-lite"/>
    </source>
</evidence>
<organism evidence="3 4">
    <name type="scientific">Kitasatospora nipponensis</name>
    <dbReference type="NCBI Taxonomy" id="258049"/>
    <lineage>
        <taxon>Bacteria</taxon>
        <taxon>Bacillati</taxon>
        <taxon>Actinomycetota</taxon>
        <taxon>Actinomycetes</taxon>
        <taxon>Kitasatosporales</taxon>
        <taxon>Streptomycetaceae</taxon>
        <taxon>Kitasatospora</taxon>
    </lineage>
</organism>
<name>A0ABN1T8W4_9ACTN</name>
<keyword evidence="2" id="KW-0472">Membrane</keyword>
<keyword evidence="2" id="KW-0812">Transmembrane</keyword>